<reference evidence="6 7" key="1">
    <citation type="journal article" date="2019" name="Int. J. Syst. Evol. Microbiol.">
        <title>The Global Catalogue of Microorganisms (GCM) 10K type strain sequencing project: providing services to taxonomists for standard genome sequencing and annotation.</title>
        <authorList>
            <consortium name="The Broad Institute Genomics Platform"/>
            <consortium name="The Broad Institute Genome Sequencing Center for Infectious Disease"/>
            <person name="Wu L."/>
            <person name="Ma J."/>
        </authorList>
    </citation>
    <scope>NUCLEOTIDE SEQUENCE [LARGE SCALE GENOMIC DNA]</scope>
    <source>
        <strain evidence="6 7">JCM 14718</strain>
    </source>
</reference>
<keyword evidence="2" id="KW-0288">FMN</keyword>
<keyword evidence="1" id="KW-0285">Flavoprotein</keyword>
<gene>
    <name evidence="6" type="ORF">GCM10009765_54180</name>
</gene>
<evidence type="ECO:0000256" key="3">
    <source>
        <dbReference type="ARBA" id="ARBA00023002"/>
    </source>
</evidence>
<evidence type="ECO:0000259" key="5">
    <source>
        <dbReference type="Pfam" id="PF00296"/>
    </source>
</evidence>
<proteinExistence type="predicted"/>
<keyword evidence="7" id="KW-1185">Reference proteome</keyword>
<dbReference type="InterPro" id="IPR011251">
    <property type="entry name" value="Luciferase-like_dom"/>
</dbReference>
<evidence type="ECO:0000256" key="1">
    <source>
        <dbReference type="ARBA" id="ARBA00022630"/>
    </source>
</evidence>
<dbReference type="Gene3D" id="3.20.20.30">
    <property type="entry name" value="Luciferase-like domain"/>
    <property type="match status" value="2"/>
</dbReference>
<evidence type="ECO:0000313" key="7">
    <source>
        <dbReference type="Proteomes" id="UP001500618"/>
    </source>
</evidence>
<comment type="caution">
    <text evidence="6">The sequence shown here is derived from an EMBL/GenBank/DDBJ whole genome shotgun (WGS) entry which is preliminary data.</text>
</comment>
<organism evidence="6 7">
    <name type="scientific">Fodinicola feengrottensis</name>
    <dbReference type="NCBI Taxonomy" id="435914"/>
    <lineage>
        <taxon>Bacteria</taxon>
        <taxon>Bacillati</taxon>
        <taxon>Actinomycetota</taxon>
        <taxon>Actinomycetes</taxon>
        <taxon>Mycobacteriales</taxon>
        <taxon>Fodinicola</taxon>
    </lineage>
</organism>
<evidence type="ECO:0000313" key="6">
    <source>
        <dbReference type="EMBL" id="GAA1697900.1"/>
    </source>
</evidence>
<name>A0ABN2I393_9ACTN</name>
<dbReference type="EMBL" id="BAAANY010000020">
    <property type="protein sequence ID" value="GAA1697900.1"/>
    <property type="molecule type" value="Genomic_DNA"/>
</dbReference>
<protein>
    <submittedName>
        <fullName evidence="6">LLM class flavin-dependent oxidoreductase</fullName>
    </submittedName>
</protein>
<dbReference type="InterPro" id="IPR051260">
    <property type="entry name" value="Diverse_substr_monoxygenases"/>
</dbReference>
<dbReference type="PANTHER" id="PTHR30011">
    <property type="entry name" value="ALKANESULFONATE MONOOXYGENASE-RELATED"/>
    <property type="match status" value="1"/>
</dbReference>
<dbReference type="Pfam" id="PF00296">
    <property type="entry name" value="Bac_luciferase"/>
    <property type="match status" value="1"/>
</dbReference>
<dbReference type="SUPFAM" id="SSF51679">
    <property type="entry name" value="Bacterial luciferase-like"/>
    <property type="match status" value="1"/>
</dbReference>
<keyword evidence="4" id="KW-0503">Monooxygenase</keyword>
<feature type="domain" description="Luciferase-like" evidence="5">
    <location>
        <begin position="19"/>
        <end position="202"/>
    </location>
</feature>
<accession>A0ABN2I393</accession>
<keyword evidence="3" id="KW-0560">Oxidoreductase</keyword>
<dbReference type="Proteomes" id="UP001500618">
    <property type="component" value="Unassembled WGS sequence"/>
</dbReference>
<sequence length="274" mass="29223">MADKAFRFGVAAVPRNSQQWRGLARRTEELGFSTLLTPDNLQMPVPAASLATAAAVTSRLRVGTFVMATPMRTPRAAAWEAHSISVMTDGRFEFGIGTGVPAMKEAAAELGLPYESASDRLRQISETIDHLRRLDTQRRTPILVAAAGPKARRLAGTKADIVALAGGPLTTREATAAAVREVRDAAGSRADDLELAMSVNVVGEEIPPEIENFFGVDAATMRESDSLMMLRGGGIQDMADELQRRRDAFGASYITVAAACMEAIAPLVARLAGK</sequence>
<dbReference type="RefSeq" id="WP_163569332.1">
    <property type="nucleotide sequence ID" value="NZ_BAAANY010000020.1"/>
</dbReference>
<dbReference type="PANTHER" id="PTHR30011:SF16">
    <property type="entry name" value="C2H2 FINGER DOMAIN TRANSCRIPTION FACTOR (EUROFUNG)-RELATED"/>
    <property type="match status" value="1"/>
</dbReference>
<evidence type="ECO:0000256" key="4">
    <source>
        <dbReference type="ARBA" id="ARBA00023033"/>
    </source>
</evidence>
<dbReference type="InterPro" id="IPR036661">
    <property type="entry name" value="Luciferase-like_sf"/>
</dbReference>
<evidence type="ECO:0000256" key="2">
    <source>
        <dbReference type="ARBA" id="ARBA00022643"/>
    </source>
</evidence>